<gene>
    <name evidence="1" type="ORF">TRFO_29993</name>
</gene>
<comment type="caution">
    <text evidence="1">The sequence shown here is derived from an EMBL/GenBank/DDBJ whole genome shotgun (WGS) entry which is preliminary data.</text>
</comment>
<dbReference type="AlphaFoldDB" id="A0A1J4JVR2"/>
<name>A0A1J4JVR2_9EUKA</name>
<proteinExistence type="predicted"/>
<sequence length="173" mass="20264">MQKYHIKKCTKVRVMTICSCGSKIKNGTCESKCHLNFLNYRWKVCFELFQGECKDDCQYYSMVQFDSIVTSGRILDSIMGMTAEDFVFLARNHDDIIVQAEKFFYRMPLFLDIRYNRVLNISLPEGCQLNFLNWLGLQNGYDTSEIISELLSRYDFEDEIIESQSGLNSIEVY</sequence>
<reference evidence="1" key="1">
    <citation type="submission" date="2016-10" db="EMBL/GenBank/DDBJ databases">
        <authorList>
            <person name="Benchimol M."/>
            <person name="Almeida L.G."/>
            <person name="Vasconcelos A.T."/>
            <person name="Perreira-Neves A."/>
            <person name="Rosa I.A."/>
            <person name="Tasca T."/>
            <person name="Bogo M.R."/>
            <person name="de Souza W."/>
        </authorList>
    </citation>
    <scope>NUCLEOTIDE SEQUENCE [LARGE SCALE GENOMIC DNA]</scope>
    <source>
        <strain evidence="1">K</strain>
    </source>
</reference>
<dbReference type="Proteomes" id="UP000179807">
    <property type="component" value="Unassembled WGS sequence"/>
</dbReference>
<evidence type="ECO:0000313" key="2">
    <source>
        <dbReference type="Proteomes" id="UP000179807"/>
    </source>
</evidence>
<keyword evidence="2" id="KW-1185">Reference proteome</keyword>
<dbReference type="EMBL" id="MLAK01000852">
    <property type="protein sequence ID" value="OHT02794.1"/>
    <property type="molecule type" value="Genomic_DNA"/>
</dbReference>
<dbReference type="GeneID" id="94841801"/>
<dbReference type="RefSeq" id="XP_068355930.1">
    <property type="nucleotide sequence ID" value="XM_068507097.1"/>
</dbReference>
<dbReference type="VEuPathDB" id="TrichDB:TRFO_29993"/>
<protein>
    <submittedName>
        <fullName evidence="1">Uncharacterized protein</fullName>
    </submittedName>
</protein>
<evidence type="ECO:0000313" key="1">
    <source>
        <dbReference type="EMBL" id="OHT02794.1"/>
    </source>
</evidence>
<organism evidence="1 2">
    <name type="scientific">Tritrichomonas foetus</name>
    <dbReference type="NCBI Taxonomy" id="1144522"/>
    <lineage>
        <taxon>Eukaryota</taxon>
        <taxon>Metamonada</taxon>
        <taxon>Parabasalia</taxon>
        <taxon>Tritrichomonadida</taxon>
        <taxon>Tritrichomonadidae</taxon>
        <taxon>Tritrichomonas</taxon>
    </lineage>
</organism>
<accession>A0A1J4JVR2</accession>